<keyword evidence="2" id="KW-1185">Reference proteome</keyword>
<protein>
    <submittedName>
        <fullName evidence="1">Uncharacterized protein</fullName>
    </submittedName>
</protein>
<name>A0ABT9E8C7_9PROT</name>
<organism evidence="1 2">
    <name type="scientific">Paracraurococcus lichenis</name>
    <dbReference type="NCBI Taxonomy" id="3064888"/>
    <lineage>
        <taxon>Bacteria</taxon>
        <taxon>Pseudomonadati</taxon>
        <taxon>Pseudomonadota</taxon>
        <taxon>Alphaproteobacteria</taxon>
        <taxon>Acetobacterales</taxon>
        <taxon>Roseomonadaceae</taxon>
        <taxon>Paracraurococcus</taxon>
    </lineage>
</organism>
<reference evidence="1 2" key="1">
    <citation type="submission" date="2023-08" db="EMBL/GenBank/DDBJ databases">
        <title>The draft genome sequence of Paracraurococcus sp. LOR1-02.</title>
        <authorList>
            <person name="Kingkaew E."/>
            <person name="Tanasupawat S."/>
        </authorList>
    </citation>
    <scope>NUCLEOTIDE SEQUENCE [LARGE SCALE GENOMIC DNA]</scope>
    <source>
        <strain evidence="1 2">LOR1-02</strain>
    </source>
</reference>
<dbReference type="Proteomes" id="UP001243009">
    <property type="component" value="Unassembled WGS sequence"/>
</dbReference>
<evidence type="ECO:0000313" key="1">
    <source>
        <dbReference type="EMBL" id="MDO9712457.1"/>
    </source>
</evidence>
<sequence>MSGSAFKRSVDVFVSRDLSEPERAAHLARVAKAGLAELQGSGRAPEAFRRFVDGREGAREESVKAEGLILYRFSLLAEAATFAMTYLLTRVPVTSGAYRDALWYAVNNRPISRKSWAPDKLGSDVDEVILFDKLPQSRKLDVQLVGGKKLRVKVKPNFFEDAAREVRKAYPSLDCWRLYSVDWPGRQKSEKQRWIDYPGISIRARQ</sequence>
<accession>A0ABT9E8C7</accession>
<dbReference type="EMBL" id="JAUTWS010000048">
    <property type="protein sequence ID" value="MDO9712457.1"/>
    <property type="molecule type" value="Genomic_DNA"/>
</dbReference>
<evidence type="ECO:0000313" key="2">
    <source>
        <dbReference type="Proteomes" id="UP001243009"/>
    </source>
</evidence>
<comment type="caution">
    <text evidence="1">The sequence shown here is derived from an EMBL/GenBank/DDBJ whole genome shotgun (WGS) entry which is preliminary data.</text>
</comment>
<gene>
    <name evidence="1" type="ORF">Q7A36_29210</name>
</gene>
<proteinExistence type="predicted"/>
<dbReference type="RefSeq" id="WP_305107313.1">
    <property type="nucleotide sequence ID" value="NZ_JAUTWS010000048.1"/>
</dbReference>